<protein>
    <submittedName>
        <fullName evidence="5">EAL domain-containing protein</fullName>
    </submittedName>
</protein>
<gene>
    <name evidence="5" type="ORF">IFO71_04220</name>
</gene>
<dbReference type="EMBL" id="JACYTR010000005">
    <property type="protein sequence ID" value="MBD8524942.1"/>
    <property type="molecule type" value="Genomic_DNA"/>
</dbReference>
<dbReference type="CDD" id="cd01949">
    <property type="entry name" value="GGDEF"/>
    <property type="match status" value="1"/>
</dbReference>
<evidence type="ECO:0000259" key="4">
    <source>
        <dbReference type="PROSITE" id="PS50887"/>
    </source>
</evidence>
<feature type="modified residue" description="4-aspartylphosphate" evidence="1">
    <location>
        <position position="392"/>
    </location>
</feature>
<evidence type="ECO:0000259" key="3">
    <source>
        <dbReference type="PROSITE" id="PS50883"/>
    </source>
</evidence>
<comment type="caution">
    <text evidence="5">The sequence shown here is derived from an EMBL/GenBank/DDBJ whole genome shotgun (WGS) entry which is preliminary data.</text>
</comment>
<dbReference type="PROSITE" id="PS50887">
    <property type="entry name" value="GGDEF"/>
    <property type="match status" value="1"/>
</dbReference>
<dbReference type="InterPro" id="IPR029787">
    <property type="entry name" value="Nucleotide_cyclase"/>
</dbReference>
<dbReference type="NCBIfam" id="TIGR00254">
    <property type="entry name" value="GGDEF"/>
    <property type="match status" value="1"/>
</dbReference>
<evidence type="ECO:0000313" key="5">
    <source>
        <dbReference type="EMBL" id="MBD8524942.1"/>
    </source>
</evidence>
<sequence length="895" mass="98070">MSSLAQDDSQQRAELRIAFLKHLPKRLQQLARRGHRYCTEGWDINGLSVLHEDVQRLAGVAGRYGELEVSQTLHSLEGLLERSLGVEQLPNAESSEQMLGLFEALAPERAVAPPRAKQESAAHSGQVARAEASPSHYWRRWAPDNRSALRLVGQTAPAAPAAPLTLALEGEPPEEFSAAKPTPGPAVRPVAAVPAPAKAPTTTTPRRPAAAVKQAARIYHLTDAGELSLELDQKLEAMGYELELLENAAELKEILTALAPDLVVVDAEFLGDLESVGAVLRVTRERTGTKLPLLAISAEDNVPARLTARRAGADALLIAPKSAADVLQKLQELLESGREETYRVLIVEDDRSQGLFAESILRNAGMEARVIGNAFEVLDAMDQFHPDLVLMDLYMPDCDGTELTALIRERDEFLHTPIVFLSGESDIDKHYQALDAGGDDFLSKPIRPKHLISAVSNRVRRARAMLRRVSTRDPKDALTGLFTRSYTLERLNELLGSEDARSRPGGVLFFDLDGVAALRDKLGLSHVEGLLGEAGTMISEALDGVEFACRYGDGCFVAVCPERPDGSMESVATEVRNLLRSHSFSVAGRPVRLRVSVGVAPFRFGFADAGSLLNAAERCAREARASETGVLRFDPPKRGESEAQDSLTALVRQAIDRDGFELLYQPIVAVQGSEESQFQTLLRLRDDQGRLHTAAEIIPTAERADLMADVDRWVMNQALRMIELRRQAGNPVRLFVNQAATTLASAGHSDWIAHQLRVRNIPGTELTLELTLEDIDTYLDAIVEFCEALIPSGVHFCLSRFETGNRGDVVLEKLPVDFVKLSARYLSTLQTQGTRDALRGIVDRAHRRGLQVIAQRVEDAQSAATLWMSGVDYIQGNLVQQAGRELNFDFQSAVL</sequence>
<dbReference type="PROSITE" id="PS50883">
    <property type="entry name" value="EAL"/>
    <property type="match status" value="1"/>
</dbReference>
<dbReference type="RefSeq" id="WP_192028289.1">
    <property type="nucleotide sequence ID" value="NZ_JACYTR010000005.1"/>
</dbReference>
<dbReference type="SUPFAM" id="SSF52172">
    <property type="entry name" value="CheY-like"/>
    <property type="match status" value="2"/>
</dbReference>
<dbReference type="Gene3D" id="3.30.70.270">
    <property type="match status" value="1"/>
</dbReference>
<feature type="modified residue" description="4-aspartylphosphate" evidence="1">
    <location>
        <position position="266"/>
    </location>
</feature>
<keyword evidence="6" id="KW-1185">Reference proteome</keyword>
<name>A0AAW3ZIV7_9GAMM</name>
<dbReference type="CDD" id="cd17546">
    <property type="entry name" value="REC_hyHK_CKI1_RcsC-like"/>
    <property type="match status" value="1"/>
</dbReference>
<dbReference type="InterPro" id="IPR043128">
    <property type="entry name" value="Rev_trsase/Diguanyl_cyclase"/>
</dbReference>
<dbReference type="InterPro" id="IPR001789">
    <property type="entry name" value="Sig_transdc_resp-reg_receiver"/>
</dbReference>
<dbReference type="SUPFAM" id="SSF55073">
    <property type="entry name" value="Nucleotide cyclase"/>
    <property type="match status" value="1"/>
</dbReference>
<reference evidence="5 6" key="1">
    <citation type="submission" date="2020-09" db="EMBL/GenBank/DDBJ databases">
        <title>Pseudoxanthomonas sp. CAU 1598 isolated from sand of Yaerae Beach.</title>
        <authorList>
            <person name="Kim W."/>
        </authorList>
    </citation>
    <scope>NUCLEOTIDE SEQUENCE [LARGE SCALE GENOMIC DNA]</scope>
    <source>
        <strain evidence="5 6">CAU 1598</strain>
    </source>
</reference>
<dbReference type="InterPro" id="IPR001633">
    <property type="entry name" value="EAL_dom"/>
</dbReference>
<dbReference type="SUPFAM" id="SSF47226">
    <property type="entry name" value="Histidine-containing phosphotransfer domain, HPT domain"/>
    <property type="match status" value="1"/>
</dbReference>
<dbReference type="SMART" id="SM00052">
    <property type="entry name" value="EAL"/>
    <property type="match status" value="1"/>
</dbReference>
<dbReference type="AlphaFoldDB" id="A0AAW3ZIV7"/>
<dbReference type="GO" id="GO:0000160">
    <property type="term" value="P:phosphorelay signal transduction system"/>
    <property type="evidence" value="ECO:0007669"/>
    <property type="project" value="InterPro"/>
</dbReference>
<dbReference type="InterPro" id="IPR036641">
    <property type="entry name" value="HPT_dom_sf"/>
</dbReference>
<accession>A0AAW3ZIV7</accession>
<dbReference type="PANTHER" id="PTHR33121:SF70">
    <property type="entry name" value="SIGNALING PROTEIN YKOW"/>
    <property type="match status" value="1"/>
</dbReference>
<dbReference type="Gene3D" id="3.20.20.450">
    <property type="entry name" value="EAL domain"/>
    <property type="match status" value="1"/>
</dbReference>
<evidence type="ECO:0000256" key="1">
    <source>
        <dbReference type="PROSITE-ProRule" id="PRU00169"/>
    </source>
</evidence>
<feature type="domain" description="EAL" evidence="3">
    <location>
        <begin position="644"/>
        <end position="895"/>
    </location>
</feature>
<dbReference type="SUPFAM" id="SSF141868">
    <property type="entry name" value="EAL domain-like"/>
    <property type="match status" value="1"/>
</dbReference>
<feature type="domain" description="Response regulatory" evidence="2">
    <location>
        <begin position="217"/>
        <end position="334"/>
    </location>
</feature>
<organism evidence="5 6">
    <name type="scientific">Pseudomarimonas arenosa</name>
    <dbReference type="NCBI Taxonomy" id="2774145"/>
    <lineage>
        <taxon>Bacteria</taxon>
        <taxon>Pseudomonadati</taxon>
        <taxon>Pseudomonadota</taxon>
        <taxon>Gammaproteobacteria</taxon>
        <taxon>Lysobacterales</taxon>
        <taxon>Lysobacteraceae</taxon>
        <taxon>Pseudomarimonas</taxon>
    </lineage>
</organism>
<feature type="domain" description="GGDEF" evidence="4">
    <location>
        <begin position="503"/>
        <end position="635"/>
    </location>
</feature>
<dbReference type="InterPro" id="IPR011006">
    <property type="entry name" value="CheY-like_superfamily"/>
</dbReference>
<dbReference type="InterPro" id="IPR000160">
    <property type="entry name" value="GGDEF_dom"/>
</dbReference>
<dbReference type="Pfam" id="PF00563">
    <property type="entry name" value="EAL"/>
    <property type="match status" value="1"/>
</dbReference>
<dbReference type="SMART" id="SM00267">
    <property type="entry name" value="GGDEF"/>
    <property type="match status" value="1"/>
</dbReference>
<dbReference type="Gene3D" id="3.40.50.2300">
    <property type="match status" value="2"/>
</dbReference>
<dbReference type="Proteomes" id="UP000613768">
    <property type="component" value="Unassembled WGS sequence"/>
</dbReference>
<dbReference type="InterPro" id="IPR050706">
    <property type="entry name" value="Cyclic-di-GMP_PDE-like"/>
</dbReference>
<dbReference type="Pfam" id="PF00072">
    <property type="entry name" value="Response_reg"/>
    <property type="match status" value="1"/>
</dbReference>
<feature type="domain" description="Response regulatory" evidence="2">
    <location>
        <begin position="343"/>
        <end position="459"/>
    </location>
</feature>
<dbReference type="InterPro" id="IPR035919">
    <property type="entry name" value="EAL_sf"/>
</dbReference>
<dbReference type="PANTHER" id="PTHR33121">
    <property type="entry name" value="CYCLIC DI-GMP PHOSPHODIESTERASE PDEF"/>
    <property type="match status" value="1"/>
</dbReference>
<dbReference type="CDD" id="cd01948">
    <property type="entry name" value="EAL"/>
    <property type="match status" value="1"/>
</dbReference>
<dbReference type="SMART" id="SM00448">
    <property type="entry name" value="REC"/>
    <property type="match status" value="2"/>
</dbReference>
<dbReference type="PROSITE" id="PS50110">
    <property type="entry name" value="RESPONSE_REGULATORY"/>
    <property type="match status" value="2"/>
</dbReference>
<dbReference type="Pfam" id="PF00990">
    <property type="entry name" value="GGDEF"/>
    <property type="match status" value="1"/>
</dbReference>
<dbReference type="GO" id="GO:0071111">
    <property type="term" value="F:cyclic-guanylate-specific phosphodiesterase activity"/>
    <property type="evidence" value="ECO:0007669"/>
    <property type="project" value="InterPro"/>
</dbReference>
<evidence type="ECO:0000313" key="6">
    <source>
        <dbReference type="Proteomes" id="UP000613768"/>
    </source>
</evidence>
<keyword evidence="1" id="KW-0597">Phosphoprotein</keyword>
<proteinExistence type="predicted"/>
<evidence type="ECO:0000259" key="2">
    <source>
        <dbReference type="PROSITE" id="PS50110"/>
    </source>
</evidence>